<dbReference type="InterPro" id="IPR010364">
    <property type="entry name" value="Uncharacterised_IM_CreD"/>
</dbReference>
<dbReference type="Proteomes" id="UP001204615">
    <property type="component" value="Unassembled WGS sequence"/>
</dbReference>
<dbReference type="RefSeq" id="WP_253565392.1">
    <property type="nucleotide sequence ID" value="NZ_JAMZEK010000001.1"/>
</dbReference>
<keyword evidence="3" id="KW-1185">Reference proteome</keyword>
<organism evidence="2 3">
    <name type="scientific">Dyella lutea</name>
    <dbReference type="NCBI Taxonomy" id="2950441"/>
    <lineage>
        <taxon>Bacteria</taxon>
        <taxon>Pseudomonadati</taxon>
        <taxon>Pseudomonadota</taxon>
        <taxon>Gammaproteobacteria</taxon>
        <taxon>Lysobacterales</taxon>
        <taxon>Rhodanobacteraceae</taxon>
        <taxon>Dyella</taxon>
    </lineage>
</organism>
<feature type="transmembrane region" description="Helical" evidence="1">
    <location>
        <begin position="328"/>
        <end position="348"/>
    </location>
</feature>
<keyword evidence="1" id="KW-0472">Membrane</keyword>
<accession>A0ABT1F8D8</accession>
<feature type="transmembrane region" description="Helical" evidence="1">
    <location>
        <begin position="407"/>
        <end position="425"/>
    </location>
</feature>
<dbReference type="PANTHER" id="PTHR30092">
    <property type="entry name" value="INNER MEMBRANE PROTEIN CRED"/>
    <property type="match status" value="1"/>
</dbReference>
<evidence type="ECO:0000313" key="2">
    <source>
        <dbReference type="EMBL" id="MCP1373635.1"/>
    </source>
</evidence>
<keyword evidence="1" id="KW-1133">Transmembrane helix</keyword>
<evidence type="ECO:0000256" key="1">
    <source>
        <dbReference type="SAM" id="Phobius"/>
    </source>
</evidence>
<feature type="transmembrane region" description="Helical" evidence="1">
    <location>
        <begin position="382"/>
        <end position="401"/>
    </location>
</feature>
<evidence type="ECO:0000313" key="3">
    <source>
        <dbReference type="Proteomes" id="UP001204615"/>
    </source>
</evidence>
<feature type="transmembrane region" description="Helical" evidence="1">
    <location>
        <begin position="354"/>
        <end position="375"/>
    </location>
</feature>
<protein>
    <submittedName>
        <fullName evidence="2">Cell envelope integrity protein CreD</fullName>
    </submittedName>
</protein>
<reference evidence="2 3" key="1">
    <citation type="submission" date="2022-06" db="EMBL/GenBank/DDBJ databases">
        <title>Dyella sp. Sa strain:Sa Genome sequencing.</title>
        <authorList>
            <person name="Park S."/>
        </authorList>
    </citation>
    <scope>NUCLEOTIDE SEQUENCE [LARGE SCALE GENOMIC DNA]</scope>
    <source>
        <strain evidence="2 3">Sa</strain>
    </source>
</reference>
<dbReference type="PIRSF" id="PIRSF004548">
    <property type="entry name" value="CreD"/>
    <property type="match status" value="1"/>
</dbReference>
<name>A0ABT1F8D8_9GAMM</name>
<keyword evidence="1" id="KW-0812">Transmembrane</keyword>
<dbReference type="Pfam" id="PF06123">
    <property type="entry name" value="CreD"/>
    <property type="match status" value="1"/>
</dbReference>
<feature type="transmembrane region" description="Helical" evidence="1">
    <location>
        <begin position="303"/>
        <end position="321"/>
    </location>
</feature>
<dbReference type="PANTHER" id="PTHR30092:SF0">
    <property type="entry name" value="INNER MEMBRANE PROTEIN CRED"/>
    <property type="match status" value="1"/>
</dbReference>
<sequence>MRGWTQTVTARVAGIGLLALVMLIPLAQVRGLVAEREQMRDQAAAQVAQGWGGRQVLGGLVLAVPLRIPAEQDSSGQPRWRGGTDIVLPDEAQIVSTLRVDVRQYGIYRVPAFASTVKLAGRFTAEDLAQFRREAGGTWQGQQAELQLPLGDLRGLQGVDDLKINGLPARFRSSARHLGGLASVVIPLDLDALGDQPITFSMTLHLAGTGSMAWLPLARTTDVHIKAPWPDPSFTGAALPMERAVTADGFDAHWRVLDLNRSFGQHWREGDARVDAALRDAAFGVQLYQPVDVYQRNLRAGKYGVLFIGATFLAFFLVEVLRRLRVHPVQYLMVGAALATFYVVLLALSEQIAFAAAYAVAALSVVGIVGGYAAAVLRARRAGLILGAALALVYAILYGLIAAEQYALLIGSFVLLAAVALTMYLTRRIDWYAATPAIMERS</sequence>
<dbReference type="NCBIfam" id="NF008712">
    <property type="entry name" value="PRK11715.1-1"/>
    <property type="match status" value="1"/>
</dbReference>
<dbReference type="EMBL" id="JAMZEK010000001">
    <property type="protein sequence ID" value="MCP1373635.1"/>
    <property type="molecule type" value="Genomic_DNA"/>
</dbReference>
<comment type="caution">
    <text evidence="2">The sequence shown here is derived from an EMBL/GenBank/DDBJ whole genome shotgun (WGS) entry which is preliminary data.</text>
</comment>
<gene>
    <name evidence="2" type="primary">creD</name>
    <name evidence="2" type="ORF">NC595_06130</name>
</gene>
<proteinExistence type="predicted"/>